<evidence type="ECO:0000313" key="3">
    <source>
        <dbReference type="Proteomes" id="UP000272942"/>
    </source>
</evidence>
<proteinExistence type="predicted"/>
<protein>
    <submittedName>
        <fullName evidence="4">Secreted protein</fullName>
    </submittedName>
</protein>
<reference evidence="4" key="1">
    <citation type="submission" date="2016-06" db="UniProtKB">
        <authorList>
            <consortium name="WormBaseParasite"/>
        </authorList>
    </citation>
    <scope>IDENTIFICATION</scope>
</reference>
<accession>A0A183BA48</accession>
<reference evidence="2 3" key="2">
    <citation type="submission" date="2018-11" db="EMBL/GenBank/DDBJ databases">
        <authorList>
            <consortium name="Pathogen Informatics"/>
        </authorList>
    </citation>
    <scope>NUCLEOTIDE SEQUENCE [LARGE SCALE GENOMIC DNA]</scope>
    <source>
        <strain evidence="2 3">Egypt</strain>
    </source>
</reference>
<keyword evidence="3" id="KW-1185">Reference proteome</keyword>
<feature type="region of interest" description="Disordered" evidence="1">
    <location>
        <begin position="75"/>
        <end position="102"/>
    </location>
</feature>
<dbReference type="WBParaSite" id="ECPE_0001612501-mRNA-1">
    <property type="protein sequence ID" value="ECPE_0001612501-mRNA-1"/>
    <property type="gene ID" value="ECPE_0001612501"/>
</dbReference>
<name>A0A183BA48_9TREM</name>
<evidence type="ECO:0000313" key="4">
    <source>
        <dbReference type="WBParaSite" id="ECPE_0001612501-mRNA-1"/>
    </source>
</evidence>
<gene>
    <name evidence="2" type="ORF">ECPE_LOCUS16083</name>
</gene>
<sequence length="102" mass="11567">MSYLLCMLLCPHTNGLDYRRVSLSKPGQFNRCSSARFKRQQPQPQFSSVVGAIGPPSTRPLFFNSNHNEELSMLKRSKSDRFQSSRPQWKPPGSPTAVLNNQ</sequence>
<dbReference type="Proteomes" id="UP000272942">
    <property type="component" value="Unassembled WGS sequence"/>
</dbReference>
<dbReference type="EMBL" id="UZAN01062899">
    <property type="protein sequence ID" value="VDP93355.1"/>
    <property type="molecule type" value="Genomic_DNA"/>
</dbReference>
<evidence type="ECO:0000313" key="2">
    <source>
        <dbReference type="EMBL" id="VDP93355.1"/>
    </source>
</evidence>
<evidence type="ECO:0000256" key="1">
    <source>
        <dbReference type="SAM" id="MobiDB-lite"/>
    </source>
</evidence>
<dbReference type="AlphaFoldDB" id="A0A183BA48"/>
<organism evidence="4">
    <name type="scientific">Echinostoma caproni</name>
    <dbReference type="NCBI Taxonomy" id="27848"/>
    <lineage>
        <taxon>Eukaryota</taxon>
        <taxon>Metazoa</taxon>
        <taxon>Spiralia</taxon>
        <taxon>Lophotrochozoa</taxon>
        <taxon>Platyhelminthes</taxon>
        <taxon>Trematoda</taxon>
        <taxon>Digenea</taxon>
        <taxon>Plagiorchiida</taxon>
        <taxon>Echinostomata</taxon>
        <taxon>Echinostomatoidea</taxon>
        <taxon>Echinostomatidae</taxon>
        <taxon>Echinostoma</taxon>
    </lineage>
</organism>